<accession>A0ACB8DL17</accession>
<gene>
    <name evidence="1" type="ORF">HPB49_020758</name>
</gene>
<keyword evidence="2" id="KW-1185">Reference proteome</keyword>
<evidence type="ECO:0000313" key="2">
    <source>
        <dbReference type="Proteomes" id="UP000821865"/>
    </source>
</evidence>
<name>A0ACB8DL17_DERSI</name>
<evidence type="ECO:0000313" key="1">
    <source>
        <dbReference type="EMBL" id="KAH7971251.1"/>
    </source>
</evidence>
<protein>
    <submittedName>
        <fullName evidence="1">Uncharacterized protein</fullName>
    </submittedName>
</protein>
<organism evidence="1 2">
    <name type="scientific">Dermacentor silvarum</name>
    <name type="common">Tick</name>
    <dbReference type="NCBI Taxonomy" id="543639"/>
    <lineage>
        <taxon>Eukaryota</taxon>
        <taxon>Metazoa</taxon>
        <taxon>Ecdysozoa</taxon>
        <taxon>Arthropoda</taxon>
        <taxon>Chelicerata</taxon>
        <taxon>Arachnida</taxon>
        <taxon>Acari</taxon>
        <taxon>Parasitiformes</taxon>
        <taxon>Ixodida</taxon>
        <taxon>Ixodoidea</taxon>
        <taxon>Ixodidae</taxon>
        <taxon>Rhipicephalinae</taxon>
        <taxon>Dermacentor</taxon>
    </lineage>
</organism>
<dbReference type="EMBL" id="CM023480">
    <property type="protein sequence ID" value="KAH7971251.1"/>
    <property type="molecule type" value="Genomic_DNA"/>
</dbReference>
<sequence>MVVLRVLRGYNRRVPKKHASSSISRFHLRAAVVRGRGQGAKRSSAAGTWRGRRRRRPSQLFDPDRGMVAWPPPSLVCTVAVLLRVGIAAAGVMSRRRVHQQQSGSSGAPARHHDDVVEDSAAAPAAAAAAEPVMLLPELVGRLLNEAAARVDDEAIRLDDGVVWKPLREPDQVKAAGEHVSGLPEVKNELQSIDEAAAAALENDVFPSRFQSSAVGSRLRQQAAEKRAPIETAALAPPEDRELARTGADMAQNHASGSSNSGGKDAANRPGTPKSRRIPQEPPNHNKADAASKDASLTANRRRRRVGRSPIEVGSKATMTETLDVADAGVQADASPAEARLPSDAQQSKTTAEPRKRVATTVDREMQTSTSKKSSTRERYSQTLPTTPTLYSMATQTDVQDAPWYLCRSSAQKKKLAVIISAVFVLVYFILCYGLVNAAREMYAEHVFEELDFL</sequence>
<proteinExistence type="predicted"/>
<dbReference type="Proteomes" id="UP000821865">
    <property type="component" value="Chromosome 11"/>
</dbReference>
<comment type="caution">
    <text evidence="1">The sequence shown here is derived from an EMBL/GenBank/DDBJ whole genome shotgun (WGS) entry which is preliminary data.</text>
</comment>
<reference evidence="1" key="1">
    <citation type="submission" date="2020-05" db="EMBL/GenBank/DDBJ databases">
        <title>Large-scale comparative analyses of tick genomes elucidate their genetic diversity and vector capacities.</title>
        <authorList>
            <person name="Jia N."/>
            <person name="Wang J."/>
            <person name="Shi W."/>
            <person name="Du L."/>
            <person name="Sun Y."/>
            <person name="Zhan W."/>
            <person name="Jiang J."/>
            <person name="Wang Q."/>
            <person name="Zhang B."/>
            <person name="Ji P."/>
            <person name="Sakyi L.B."/>
            <person name="Cui X."/>
            <person name="Yuan T."/>
            <person name="Jiang B."/>
            <person name="Yang W."/>
            <person name="Lam T.T.-Y."/>
            <person name="Chang Q."/>
            <person name="Ding S."/>
            <person name="Wang X."/>
            <person name="Zhu J."/>
            <person name="Ruan X."/>
            <person name="Zhao L."/>
            <person name="Wei J."/>
            <person name="Que T."/>
            <person name="Du C."/>
            <person name="Cheng J."/>
            <person name="Dai P."/>
            <person name="Han X."/>
            <person name="Huang E."/>
            <person name="Gao Y."/>
            <person name="Liu J."/>
            <person name="Shao H."/>
            <person name="Ye R."/>
            <person name="Li L."/>
            <person name="Wei W."/>
            <person name="Wang X."/>
            <person name="Wang C."/>
            <person name="Yang T."/>
            <person name="Huo Q."/>
            <person name="Li W."/>
            <person name="Guo W."/>
            <person name="Chen H."/>
            <person name="Zhou L."/>
            <person name="Ni X."/>
            <person name="Tian J."/>
            <person name="Zhou Y."/>
            <person name="Sheng Y."/>
            <person name="Liu T."/>
            <person name="Pan Y."/>
            <person name="Xia L."/>
            <person name="Li J."/>
            <person name="Zhao F."/>
            <person name="Cao W."/>
        </authorList>
    </citation>
    <scope>NUCLEOTIDE SEQUENCE</scope>
    <source>
        <strain evidence="1">Dsil-2018</strain>
    </source>
</reference>